<dbReference type="Proteomes" id="UP000235786">
    <property type="component" value="Unassembled WGS sequence"/>
</dbReference>
<organism evidence="2 3">
    <name type="scientific">Hyaloscypha variabilis (strain UAMH 11265 / GT02V1 / F)</name>
    <name type="common">Meliniomyces variabilis</name>
    <dbReference type="NCBI Taxonomy" id="1149755"/>
    <lineage>
        <taxon>Eukaryota</taxon>
        <taxon>Fungi</taxon>
        <taxon>Dikarya</taxon>
        <taxon>Ascomycota</taxon>
        <taxon>Pezizomycotina</taxon>
        <taxon>Leotiomycetes</taxon>
        <taxon>Helotiales</taxon>
        <taxon>Hyaloscyphaceae</taxon>
        <taxon>Hyaloscypha</taxon>
        <taxon>Hyaloscypha variabilis</taxon>
    </lineage>
</organism>
<protein>
    <recommendedName>
        <fullName evidence="4">Arrestin-like N-terminal domain-containing protein</fullName>
    </recommendedName>
</protein>
<dbReference type="InterPro" id="IPR014752">
    <property type="entry name" value="Arrestin-like_C"/>
</dbReference>
<dbReference type="EMBL" id="KZ613955">
    <property type="protein sequence ID" value="PMD33574.1"/>
    <property type="molecule type" value="Genomic_DNA"/>
</dbReference>
<feature type="region of interest" description="Disordered" evidence="1">
    <location>
        <begin position="446"/>
        <end position="468"/>
    </location>
</feature>
<keyword evidence="3" id="KW-1185">Reference proteome</keyword>
<dbReference type="AlphaFoldDB" id="A0A2J6R4X6"/>
<dbReference type="Gene3D" id="2.60.40.640">
    <property type="match status" value="1"/>
</dbReference>
<evidence type="ECO:0000313" key="2">
    <source>
        <dbReference type="EMBL" id="PMD33574.1"/>
    </source>
</evidence>
<accession>A0A2J6R4X6</accession>
<name>A0A2J6R4X6_HYAVF</name>
<evidence type="ECO:0008006" key="4">
    <source>
        <dbReference type="Google" id="ProtNLM"/>
    </source>
</evidence>
<evidence type="ECO:0000256" key="1">
    <source>
        <dbReference type="SAM" id="MobiDB-lite"/>
    </source>
</evidence>
<proteinExistence type="predicted"/>
<evidence type="ECO:0000313" key="3">
    <source>
        <dbReference type="Proteomes" id="UP000235786"/>
    </source>
</evidence>
<reference evidence="2 3" key="1">
    <citation type="submission" date="2016-04" db="EMBL/GenBank/DDBJ databases">
        <title>A degradative enzymes factory behind the ericoid mycorrhizal symbiosis.</title>
        <authorList>
            <consortium name="DOE Joint Genome Institute"/>
            <person name="Martino E."/>
            <person name="Morin E."/>
            <person name="Grelet G."/>
            <person name="Kuo A."/>
            <person name="Kohler A."/>
            <person name="Daghino S."/>
            <person name="Barry K."/>
            <person name="Choi C."/>
            <person name="Cichocki N."/>
            <person name="Clum A."/>
            <person name="Copeland A."/>
            <person name="Hainaut M."/>
            <person name="Haridas S."/>
            <person name="Labutti K."/>
            <person name="Lindquist E."/>
            <person name="Lipzen A."/>
            <person name="Khouja H.-R."/>
            <person name="Murat C."/>
            <person name="Ohm R."/>
            <person name="Olson A."/>
            <person name="Spatafora J."/>
            <person name="Veneault-Fourrey C."/>
            <person name="Henrissat B."/>
            <person name="Grigoriev I."/>
            <person name="Martin F."/>
            <person name="Perotto S."/>
        </authorList>
    </citation>
    <scope>NUCLEOTIDE SEQUENCE [LARGE SCALE GENOMIC DNA]</scope>
    <source>
        <strain evidence="2 3">F</strain>
    </source>
</reference>
<gene>
    <name evidence="2" type="ORF">L207DRAFT_142013</name>
</gene>
<dbReference type="OrthoDB" id="2283785at2759"/>
<sequence length="468" mass="52423">MDPGQAPRPRLHLILDHTTKNPDAATTATVWNPEDELHGHVDLSSAEDLRIDGITIYFEGVSRNWINETNVRIHRVLKAERKFLSQAHDILPSNISRKDSSPGAFVFEAPFHFIISRAIPCTNPDSPEQCLQLPPSLNLGEEFVDQCTGIRFAQPRIIYFLRATVSFTTRDYQDCKSLETFLPVTIAPYTEELPPTETDDFPMEFKERESKVLRRSLMGGTLGTMNVSLQEPPALVYDTSSTGSSTTALMRLEFQPTSTSSNDVPKSLQGLSFTVFSLVRVKTFYSVKSFPRLPSQTLLESFSEMRLRDGIIKLETQNVRDASWGYRFSLDSQADASPASQLGLSVSAKGASENGNGQVSMTSEPNGKWISNWTVPIEVNGRLLPSFCSSLVARFYTLIVRVKVAGARQERFDLEVPLQVIHTPPGKADSPTVEPVRERFLEYRRASESSWFGDDSLESEQDPPQYYP</sequence>